<name>A0A934K864_9BACT</name>
<evidence type="ECO:0000313" key="7">
    <source>
        <dbReference type="Proteomes" id="UP000612893"/>
    </source>
</evidence>
<dbReference type="Gene3D" id="3.40.190.10">
    <property type="entry name" value="Periplasmic binding protein-like II"/>
    <property type="match status" value="1"/>
</dbReference>
<dbReference type="InterPro" id="IPR030678">
    <property type="entry name" value="Peptide/Ni-bd"/>
</dbReference>
<dbReference type="EMBL" id="JAEKNR010000136">
    <property type="protein sequence ID" value="MBJ7599027.1"/>
    <property type="molecule type" value="Genomic_DNA"/>
</dbReference>
<comment type="similarity">
    <text evidence="2">Belongs to the bacterial solute-binding protein 5 family.</text>
</comment>
<comment type="subcellular location">
    <subcellularLocation>
        <location evidence="1">Cell envelope</location>
    </subcellularLocation>
</comment>
<dbReference type="Gene3D" id="3.10.105.10">
    <property type="entry name" value="Dipeptide-binding Protein, Domain 3"/>
    <property type="match status" value="1"/>
</dbReference>
<organism evidence="6 7">
    <name type="scientific">Candidatus Nephthysia bennettiae</name>
    <dbReference type="NCBI Taxonomy" id="3127016"/>
    <lineage>
        <taxon>Bacteria</taxon>
        <taxon>Bacillati</taxon>
        <taxon>Candidatus Dormiibacterota</taxon>
        <taxon>Candidatus Dormibacteria</taxon>
        <taxon>Candidatus Dormibacterales</taxon>
        <taxon>Candidatus Dormibacteraceae</taxon>
        <taxon>Candidatus Nephthysia</taxon>
    </lineage>
</organism>
<accession>A0A934K864</accession>
<evidence type="ECO:0000256" key="1">
    <source>
        <dbReference type="ARBA" id="ARBA00004196"/>
    </source>
</evidence>
<keyword evidence="7" id="KW-1185">Reference proteome</keyword>
<dbReference type="GO" id="GO:0030313">
    <property type="term" value="C:cell envelope"/>
    <property type="evidence" value="ECO:0007669"/>
    <property type="project" value="UniProtKB-SubCell"/>
</dbReference>
<dbReference type="Proteomes" id="UP000612893">
    <property type="component" value="Unassembled WGS sequence"/>
</dbReference>
<sequence>MLVLESMAAIVNLMEPLVDFAPAGTTSPGGVKQLDFTKFDGRLAQAWTFDQSTLTYTFNLRHNVVGCTGNKFTADDVLYTYARAKSVSGVLGPLGWFMLNTGGVAGFDTSVLKADAIKTLGDEVTKVDDYTVKIKVSSQRRLFFPVLTDFFTYIWDSKVMKAHATPSDPWSHAWAADNNAPSFGPYCLQKWTKGSDFVAQANPNYYRGKAAINTIDFRTVPEDANRIAALQSGAAQIVQSLTPKENEFLRTAGKGVKVNGIVGNQYLFLGVPWNIKPFDNVLLRQALAYAVPYDQILSVAYVGQAHKWEGTVPSSYIGFYKTPTQYNLDLAKAGQLLAQAGYPGGKGLDPNQLQLSYVAERQGTLSPVATLIQASFKNLGLNLQLNPLPQAQFSDRVYAKHDVPMFLDDQDKPDLVTGEYALGPFMTTTGPGNYTKYSNPVIDNLVTQIYNETDAAKQQQELNQAQEILMQAPNWIPIAESATQWGLRSNVTGITWHPEDQLRWYDLKLTG</sequence>
<dbReference type="PIRSF" id="PIRSF002741">
    <property type="entry name" value="MppA"/>
    <property type="match status" value="1"/>
</dbReference>
<feature type="domain" description="Solute-binding protein family 5" evidence="5">
    <location>
        <begin position="41"/>
        <end position="408"/>
    </location>
</feature>
<dbReference type="CDD" id="cd08512">
    <property type="entry name" value="PBP2_NikA_DppA_OppA_like_7"/>
    <property type="match status" value="1"/>
</dbReference>
<reference evidence="6" key="1">
    <citation type="submission" date="2020-10" db="EMBL/GenBank/DDBJ databases">
        <title>Ca. Dormibacterota MAGs.</title>
        <authorList>
            <person name="Montgomery K."/>
        </authorList>
    </citation>
    <scope>NUCLEOTIDE SEQUENCE [LARGE SCALE GENOMIC DNA]</scope>
    <source>
        <strain evidence="6">SC8812_S17_10</strain>
    </source>
</reference>
<evidence type="ECO:0000256" key="4">
    <source>
        <dbReference type="ARBA" id="ARBA00022729"/>
    </source>
</evidence>
<dbReference type="AlphaFoldDB" id="A0A934K864"/>
<gene>
    <name evidence="6" type="ORF">JF922_13215</name>
</gene>
<dbReference type="GO" id="GO:0042597">
    <property type="term" value="C:periplasmic space"/>
    <property type="evidence" value="ECO:0007669"/>
    <property type="project" value="UniProtKB-ARBA"/>
</dbReference>
<proteinExistence type="inferred from homology"/>
<dbReference type="InterPro" id="IPR000914">
    <property type="entry name" value="SBP_5_dom"/>
</dbReference>
<protein>
    <submittedName>
        <fullName evidence="6">ABC transporter substrate-binding protein</fullName>
    </submittedName>
</protein>
<evidence type="ECO:0000256" key="3">
    <source>
        <dbReference type="ARBA" id="ARBA00022448"/>
    </source>
</evidence>
<keyword evidence="4" id="KW-0732">Signal</keyword>
<comment type="caution">
    <text evidence="6">The sequence shown here is derived from an EMBL/GenBank/DDBJ whole genome shotgun (WGS) entry which is preliminary data.</text>
</comment>
<dbReference type="PANTHER" id="PTHR30290">
    <property type="entry name" value="PERIPLASMIC BINDING COMPONENT OF ABC TRANSPORTER"/>
    <property type="match status" value="1"/>
</dbReference>
<evidence type="ECO:0000259" key="5">
    <source>
        <dbReference type="Pfam" id="PF00496"/>
    </source>
</evidence>
<keyword evidence="3" id="KW-0813">Transport</keyword>
<dbReference type="InterPro" id="IPR039424">
    <property type="entry name" value="SBP_5"/>
</dbReference>
<dbReference type="Gene3D" id="3.90.76.10">
    <property type="entry name" value="Dipeptide-binding Protein, Domain 1"/>
    <property type="match status" value="1"/>
</dbReference>
<evidence type="ECO:0000256" key="2">
    <source>
        <dbReference type="ARBA" id="ARBA00005695"/>
    </source>
</evidence>
<evidence type="ECO:0000313" key="6">
    <source>
        <dbReference type="EMBL" id="MBJ7599027.1"/>
    </source>
</evidence>
<dbReference type="PANTHER" id="PTHR30290:SF10">
    <property type="entry name" value="PERIPLASMIC OLIGOPEPTIDE-BINDING PROTEIN-RELATED"/>
    <property type="match status" value="1"/>
</dbReference>
<dbReference type="SUPFAM" id="SSF53850">
    <property type="entry name" value="Periplasmic binding protein-like II"/>
    <property type="match status" value="1"/>
</dbReference>
<dbReference type="Pfam" id="PF00496">
    <property type="entry name" value="SBP_bac_5"/>
    <property type="match status" value="1"/>
</dbReference>